<evidence type="ECO:0000256" key="7">
    <source>
        <dbReference type="ARBA" id="ARBA00023002"/>
    </source>
</evidence>
<dbReference type="InterPro" id="IPR050838">
    <property type="entry name" value="Ketopantoate_reductase"/>
</dbReference>
<evidence type="ECO:0000313" key="14">
    <source>
        <dbReference type="EMBL" id="GAA4018678.1"/>
    </source>
</evidence>
<feature type="transmembrane region" description="Helical" evidence="11">
    <location>
        <begin position="6"/>
        <end position="32"/>
    </location>
</feature>
<dbReference type="InterPro" id="IPR013332">
    <property type="entry name" value="KPR_N"/>
</dbReference>
<protein>
    <recommendedName>
        <fullName evidence="4 10">2-dehydropantoate 2-reductase</fullName>
        <ecNumber evidence="3 10">1.1.1.169</ecNumber>
    </recommendedName>
    <alternativeName>
        <fullName evidence="8 10">Ketopantoate reductase</fullName>
    </alternativeName>
</protein>
<evidence type="ECO:0000256" key="11">
    <source>
        <dbReference type="SAM" id="Phobius"/>
    </source>
</evidence>
<accession>A0ABP7SZ54</accession>
<dbReference type="RefSeq" id="WP_344762491.1">
    <property type="nucleotide sequence ID" value="NZ_BAAAZE010000007.1"/>
</dbReference>
<dbReference type="NCBIfam" id="TIGR00745">
    <property type="entry name" value="apbA_panE"/>
    <property type="match status" value="1"/>
</dbReference>
<dbReference type="SUPFAM" id="SSF48179">
    <property type="entry name" value="6-phosphogluconate dehydrogenase C-terminal domain-like"/>
    <property type="match status" value="1"/>
</dbReference>
<gene>
    <name evidence="14" type="ORF">GCM10022212_13290</name>
</gene>
<dbReference type="NCBIfam" id="NF006083">
    <property type="entry name" value="PRK08229.1"/>
    <property type="match status" value="1"/>
</dbReference>
<feature type="domain" description="Ketopantoate reductase N-terminal" evidence="12">
    <location>
        <begin position="5"/>
        <end position="154"/>
    </location>
</feature>
<dbReference type="Pfam" id="PF08546">
    <property type="entry name" value="ApbA_C"/>
    <property type="match status" value="1"/>
</dbReference>
<dbReference type="EMBL" id="BAAAZE010000007">
    <property type="protein sequence ID" value="GAA4018678.1"/>
    <property type="molecule type" value="Genomic_DNA"/>
</dbReference>
<evidence type="ECO:0000256" key="9">
    <source>
        <dbReference type="ARBA" id="ARBA00048793"/>
    </source>
</evidence>
<evidence type="ECO:0000256" key="6">
    <source>
        <dbReference type="ARBA" id="ARBA00022857"/>
    </source>
</evidence>
<dbReference type="InterPro" id="IPR036291">
    <property type="entry name" value="NAD(P)-bd_dom_sf"/>
</dbReference>
<evidence type="ECO:0000256" key="8">
    <source>
        <dbReference type="ARBA" id="ARBA00032024"/>
    </source>
</evidence>
<dbReference type="Pfam" id="PF02558">
    <property type="entry name" value="ApbA"/>
    <property type="match status" value="1"/>
</dbReference>
<evidence type="ECO:0000256" key="2">
    <source>
        <dbReference type="ARBA" id="ARBA00007870"/>
    </source>
</evidence>
<evidence type="ECO:0000256" key="1">
    <source>
        <dbReference type="ARBA" id="ARBA00004994"/>
    </source>
</evidence>
<sequence length="337" mass="36827">MSPRIVVFGSGSVGAYVGGALLHAGADVMLLGRERMQQRILRHGLVLTDLQQRRIDLDAGQVPYRLDPQVLTEADLILLTVKSSDTEQAAQTILQHARPSSVVLSLQNGVGNTEALRRQLPGWQVLGGMVPFNVVQTPDGRLHRGTQGELMVEASPQLSPWLAHFAKAGLPLLERADFVAVQWGKLLLNLNNPLNALSGLPLKTQLSQRAWRRCLALLVDEALVTLDAAGIVPAQVAKIPPRKLPLLLRLPNWLFKRIAAQMLRIDPEARSSMWEDLQAGRRTEIDYLNGAVVALAASLGRTVPANQLLVDLVHQTERGESGSWDGAALWQALQCAR</sequence>
<dbReference type="PANTHER" id="PTHR43765:SF2">
    <property type="entry name" value="2-DEHYDROPANTOATE 2-REDUCTASE"/>
    <property type="match status" value="1"/>
</dbReference>
<name>A0ABP7SZ54_9BURK</name>
<keyword evidence="15" id="KW-1185">Reference proteome</keyword>
<evidence type="ECO:0000313" key="15">
    <source>
        <dbReference type="Proteomes" id="UP001501353"/>
    </source>
</evidence>
<organism evidence="14 15">
    <name type="scientific">Actimicrobium antarcticum</name>
    <dbReference type="NCBI Taxonomy" id="1051899"/>
    <lineage>
        <taxon>Bacteria</taxon>
        <taxon>Pseudomonadati</taxon>
        <taxon>Pseudomonadota</taxon>
        <taxon>Betaproteobacteria</taxon>
        <taxon>Burkholderiales</taxon>
        <taxon>Oxalobacteraceae</taxon>
        <taxon>Actimicrobium</taxon>
    </lineage>
</organism>
<dbReference type="Gene3D" id="3.40.50.720">
    <property type="entry name" value="NAD(P)-binding Rossmann-like Domain"/>
    <property type="match status" value="1"/>
</dbReference>
<keyword evidence="7 10" id="KW-0560">Oxidoreductase</keyword>
<evidence type="ECO:0000256" key="10">
    <source>
        <dbReference type="RuleBase" id="RU362068"/>
    </source>
</evidence>
<feature type="domain" description="Ketopantoate reductase C-terminal" evidence="13">
    <location>
        <begin position="177"/>
        <end position="316"/>
    </location>
</feature>
<comment type="pathway">
    <text evidence="1 10">Cofactor biosynthesis; (R)-pantothenate biosynthesis; (R)-pantoate from 3-methyl-2-oxobutanoate: step 2/2.</text>
</comment>
<comment type="similarity">
    <text evidence="2 10">Belongs to the ketopantoate reductase family.</text>
</comment>
<dbReference type="InterPro" id="IPR013752">
    <property type="entry name" value="KPA_reductase"/>
</dbReference>
<evidence type="ECO:0000256" key="5">
    <source>
        <dbReference type="ARBA" id="ARBA00022655"/>
    </source>
</evidence>
<dbReference type="InterPro" id="IPR008927">
    <property type="entry name" value="6-PGluconate_DH-like_C_sf"/>
</dbReference>
<keyword evidence="5 10" id="KW-0566">Pantothenate biosynthesis</keyword>
<dbReference type="Proteomes" id="UP001501353">
    <property type="component" value="Unassembled WGS sequence"/>
</dbReference>
<comment type="function">
    <text evidence="10">Catalyzes the NADPH-dependent reduction of ketopantoate into pantoic acid.</text>
</comment>
<comment type="caution">
    <text evidence="14">The sequence shown here is derived from an EMBL/GenBank/DDBJ whole genome shotgun (WGS) entry which is preliminary data.</text>
</comment>
<comment type="catalytic activity">
    <reaction evidence="9 10">
        <text>(R)-pantoate + NADP(+) = 2-dehydropantoate + NADPH + H(+)</text>
        <dbReference type="Rhea" id="RHEA:16233"/>
        <dbReference type="ChEBI" id="CHEBI:11561"/>
        <dbReference type="ChEBI" id="CHEBI:15378"/>
        <dbReference type="ChEBI" id="CHEBI:15980"/>
        <dbReference type="ChEBI" id="CHEBI:57783"/>
        <dbReference type="ChEBI" id="CHEBI:58349"/>
        <dbReference type="EC" id="1.1.1.169"/>
    </reaction>
</comment>
<keyword evidence="11" id="KW-0812">Transmembrane</keyword>
<evidence type="ECO:0000259" key="12">
    <source>
        <dbReference type="Pfam" id="PF02558"/>
    </source>
</evidence>
<dbReference type="PANTHER" id="PTHR43765">
    <property type="entry name" value="2-DEHYDROPANTOATE 2-REDUCTASE-RELATED"/>
    <property type="match status" value="1"/>
</dbReference>
<keyword evidence="11" id="KW-1133">Transmembrane helix</keyword>
<evidence type="ECO:0000256" key="4">
    <source>
        <dbReference type="ARBA" id="ARBA00019465"/>
    </source>
</evidence>
<proteinExistence type="inferred from homology"/>
<dbReference type="EC" id="1.1.1.169" evidence="3 10"/>
<dbReference type="InterPro" id="IPR013328">
    <property type="entry name" value="6PGD_dom2"/>
</dbReference>
<dbReference type="SUPFAM" id="SSF51735">
    <property type="entry name" value="NAD(P)-binding Rossmann-fold domains"/>
    <property type="match status" value="1"/>
</dbReference>
<dbReference type="InterPro" id="IPR003710">
    <property type="entry name" value="ApbA"/>
</dbReference>
<evidence type="ECO:0000256" key="3">
    <source>
        <dbReference type="ARBA" id="ARBA00013014"/>
    </source>
</evidence>
<keyword evidence="6 10" id="KW-0521">NADP</keyword>
<evidence type="ECO:0000259" key="13">
    <source>
        <dbReference type="Pfam" id="PF08546"/>
    </source>
</evidence>
<keyword evidence="11" id="KW-0472">Membrane</keyword>
<dbReference type="Gene3D" id="1.10.1040.10">
    <property type="entry name" value="N-(1-d-carboxylethyl)-l-norvaline Dehydrogenase, domain 2"/>
    <property type="match status" value="1"/>
</dbReference>
<reference evidence="15" key="1">
    <citation type="journal article" date="2019" name="Int. J. Syst. Evol. Microbiol.">
        <title>The Global Catalogue of Microorganisms (GCM) 10K type strain sequencing project: providing services to taxonomists for standard genome sequencing and annotation.</title>
        <authorList>
            <consortium name="The Broad Institute Genomics Platform"/>
            <consortium name="The Broad Institute Genome Sequencing Center for Infectious Disease"/>
            <person name="Wu L."/>
            <person name="Ma J."/>
        </authorList>
    </citation>
    <scope>NUCLEOTIDE SEQUENCE [LARGE SCALE GENOMIC DNA]</scope>
    <source>
        <strain evidence="15">JCM 16673</strain>
    </source>
</reference>